<dbReference type="CDD" id="cd00430">
    <property type="entry name" value="PLPDE_III_AR"/>
    <property type="match status" value="1"/>
</dbReference>
<dbReference type="InterPro" id="IPR001608">
    <property type="entry name" value="Ala_racemase_N"/>
</dbReference>
<dbReference type="Proteomes" id="UP000219167">
    <property type="component" value="Unassembled WGS sequence"/>
</dbReference>
<dbReference type="PROSITE" id="PS00395">
    <property type="entry name" value="ALANINE_RACEMASE"/>
    <property type="match status" value="1"/>
</dbReference>
<dbReference type="SUPFAM" id="SSF50621">
    <property type="entry name" value="Alanine racemase C-terminal domain-like"/>
    <property type="match status" value="1"/>
</dbReference>
<dbReference type="Gene3D" id="3.20.20.10">
    <property type="entry name" value="Alanine racemase"/>
    <property type="match status" value="1"/>
</dbReference>
<evidence type="ECO:0000256" key="8">
    <source>
        <dbReference type="PIRSR" id="PIRSR600821-50"/>
    </source>
</evidence>
<feature type="modified residue" description="N6-(pyridoxal phosphate)lysine" evidence="7 8">
    <location>
        <position position="46"/>
    </location>
</feature>
<dbReference type="InterPro" id="IPR020622">
    <property type="entry name" value="Ala_racemase_pyridoxalP-BS"/>
</dbReference>
<evidence type="ECO:0000313" key="11">
    <source>
        <dbReference type="EMBL" id="SOC42997.1"/>
    </source>
</evidence>
<dbReference type="SUPFAM" id="SSF51419">
    <property type="entry name" value="PLP-binding barrel"/>
    <property type="match status" value="1"/>
</dbReference>
<name>A0A285UMS1_9HYPH</name>
<evidence type="ECO:0000259" key="10">
    <source>
        <dbReference type="SMART" id="SM01005"/>
    </source>
</evidence>
<keyword evidence="5 7" id="KW-0663">Pyridoxal phosphate</keyword>
<accession>A0A285UMS1</accession>
<dbReference type="OrthoDB" id="9813814at2"/>
<dbReference type="PRINTS" id="PR00992">
    <property type="entry name" value="ALARACEMASE"/>
</dbReference>
<dbReference type="PANTHER" id="PTHR30511:SF0">
    <property type="entry name" value="ALANINE RACEMASE, CATABOLIC-RELATED"/>
    <property type="match status" value="1"/>
</dbReference>
<dbReference type="InterPro" id="IPR029066">
    <property type="entry name" value="PLP-binding_barrel"/>
</dbReference>
<evidence type="ECO:0000256" key="3">
    <source>
        <dbReference type="ARBA" id="ARBA00007880"/>
    </source>
</evidence>
<dbReference type="Pfam" id="PF01168">
    <property type="entry name" value="Ala_racemase_N"/>
    <property type="match status" value="1"/>
</dbReference>
<evidence type="ECO:0000256" key="6">
    <source>
        <dbReference type="ARBA" id="ARBA00023235"/>
    </source>
</evidence>
<evidence type="ECO:0000256" key="7">
    <source>
        <dbReference type="HAMAP-Rule" id="MF_01201"/>
    </source>
</evidence>
<comment type="catalytic activity">
    <reaction evidence="1 7">
        <text>L-alanine = D-alanine</text>
        <dbReference type="Rhea" id="RHEA:20249"/>
        <dbReference type="ChEBI" id="CHEBI:57416"/>
        <dbReference type="ChEBI" id="CHEBI:57972"/>
        <dbReference type="EC" id="5.1.1.1"/>
    </reaction>
</comment>
<keyword evidence="6 7" id="KW-0413">Isomerase</keyword>
<dbReference type="NCBIfam" id="TIGR00492">
    <property type="entry name" value="alr"/>
    <property type="match status" value="1"/>
</dbReference>
<reference evidence="11 12" key="1">
    <citation type="submission" date="2017-08" db="EMBL/GenBank/DDBJ databases">
        <authorList>
            <person name="de Groot N.N."/>
        </authorList>
    </citation>
    <scope>NUCLEOTIDE SEQUENCE [LARGE SCALE GENOMIC DNA]</scope>
    <source>
        <strain evidence="11 12">JC85</strain>
    </source>
</reference>
<evidence type="ECO:0000256" key="1">
    <source>
        <dbReference type="ARBA" id="ARBA00000316"/>
    </source>
</evidence>
<evidence type="ECO:0000256" key="5">
    <source>
        <dbReference type="ARBA" id="ARBA00022898"/>
    </source>
</evidence>
<proteinExistence type="inferred from homology"/>
<dbReference type="GO" id="GO:0005829">
    <property type="term" value="C:cytosol"/>
    <property type="evidence" value="ECO:0007669"/>
    <property type="project" value="TreeGrafter"/>
</dbReference>
<dbReference type="EMBL" id="OBQD01000010">
    <property type="protein sequence ID" value="SOC42997.1"/>
    <property type="molecule type" value="Genomic_DNA"/>
</dbReference>
<dbReference type="AlphaFoldDB" id="A0A285UMS1"/>
<dbReference type="PANTHER" id="PTHR30511">
    <property type="entry name" value="ALANINE RACEMASE"/>
    <property type="match status" value="1"/>
</dbReference>
<dbReference type="GO" id="GO:0030632">
    <property type="term" value="P:D-alanine biosynthetic process"/>
    <property type="evidence" value="ECO:0007669"/>
    <property type="project" value="UniProtKB-UniRule"/>
</dbReference>
<organism evidence="11 12">
    <name type="scientific">Rhizobium subbaraonis</name>
    <dbReference type="NCBI Taxonomy" id="908946"/>
    <lineage>
        <taxon>Bacteria</taxon>
        <taxon>Pseudomonadati</taxon>
        <taxon>Pseudomonadota</taxon>
        <taxon>Alphaproteobacteria</taxon>
        <taxon>Hyphomicrobiales</taxon>
        <taxon>Rhizobiaceae</taxon>
        <taxon>Rhizobium/Agrobacterium group</taxon>
        <taxon>Rhizobium</taxon>
    </lineage>
</organism>
<keyword evidence="12" id="KW-1185">Reference proteome</keyword>
<comment type="similarity">
    <text evidence="3 7">Belongs to the alanine racemase family.</text>
</comment>
<dbReference type="UniPathway" id="UPA00042">
    <property type="reaction ID" value="UER00497"/>
</dbReference>
<gene>
    <name evidence="11" type="ORF">SAMN05892877_110238</name>
</gene>
<comment type="cofactor">
    <cofactor evidence="2 7 8">
        <name>pyridoxal 5'-phosphate</name>
        <dbReference type="ChEBI" id="CHEBI:597326"/>
    </cofactor>
</comment>
<dbReference type="Pfam" id="PF00842">
    <property type="entry name" value="Ala_racemase_C"/>
    <property type="match status" value="1"/>
</dbReference>
<comment type="function">
    <text evidence="7">Catalyzes the interconversion of L-alanine and D-alanine. May also act on other amino acids.</text>
</comment>
<protein>
    <recommendedName>
        <fullName evidence="4 7">Alanine racemase</fullName>
        <ecNumber evidence="4 7">5.1.1.1</ecNumber>
    </recommendedName>
</protein>
<feature type="active site" description="Proton acceptor; specific for D-alanine" evidence="7">
    <location>
        <position position="46"/>
    </location>
</feature>
<evidence type="ECO:0000256" key="4">
    <source>
        <dbReference type="ARBA" id="ARBA00013089"/>
    </source>
</evidence>
<comment type="pathway">
    <text evidence="7">Amino-acid biosynthesis; D-alanine biosynthesis; D-alanine from L-alanine: step 1/1.</text>
</comment>
<dbReference type="InterPro" id="IPR009006">
    <property type="entry name" value="Ala_racemase/Decarboxylase_C"/>
</dbReference>
<dbReference type="GO" id="GO:0008784">
    <property type="term" value="F:alanine racemase activity"/>
    <property type="evidence" value="ECO:0007669"/>
    <property type="project" value="UniProtKB-UniRule"/>
</dbReference>
<evidence type="ECO:0000256" key="2">
    <source>
        <dbReference type="ARBA" id="ARBA00001933"/>
    </source>
</evidence>
<dbReference type="SMART" id="SM01005">
    <property type="entry name" value="Ala_racemase_C"/>
    <property type="match status" value="1"/>
</dbReference>
<dbReference type="EC" id="5.1.1.1" evidence="4 7"/>
<sequence length="372" mass="39570">MNTHTYEISSRDGASGYLTIDLRAIEHNYRLLQQRTSPVPVAAVVKADAYGLDAGRVAPVLYDAGCRDFFVAHFGEAVRLKTFVEPDARIFVLNGLQPGAEGRCADLGIIPVLNSLEQLENWSRTAVSRGDALPAVLQVDSGMSRLGLPPEESATLAGDHALLEGVDLLYLMSHLASADENASQQNGEQLAALRHAAALFPELPLCFANSGGIFLGRDFQGALARPGIALYGGLPTDVPGIAVKPVARLDVRVVQTRTVPAGSRVGYGGAHVTRTETRLATIAAGYADGLPRSLSDRGAAYYGGVRLPIVGRVSMDSMTIDISALPPGTLKLGSLVEMIGPHQPLEAIAADACTISYEILTSLGNRYHREYR</sequence>
<dbReference type="Gene3D" id="2.40.37.10">
    <property type="entry name" value="Lyase, Ornithine Decarboxylase, Chain A, domain 1"/>
    <property type="match status" value="1"/>
</dbReference>
<evidence type="ECO:0000313" key="12">
    <source>
        <dbReference type="Proteomes" id="UP000219167"/>
    </source>
</evidence>
<feature type="domain" description="Alanine racemase C-terminal" evidence="10">
    <location>
        <begin position="246"/>
        <end position="372"/>
    </location>
</feature>
<dbReference type="HAMAP" id="MF_01201">
    <property type="entry name" value="Ala_racemase"/>
    <property type="match status" value="1"/>
</dbReference>
<feature type="binding site" evidence="7 9">
    <location>
        <position position="145"/>
    </location>
    <ligand>
        <name>substrate</name>
    </ligand>
</feature>
<dbReference type="GO" id="GO:0030170">
    <property type="term" value="F:pyridoxal phosphate binding"/>
    <property type="evidence" value="ECO:0007669"/>
    <property type="project" value="UniProtKB-UniRule"/>
</dbReference>
<evidence type="ECO:0000256" key="9">
    <source>
        <dbReference type="PIRSR" id="PIRSR600821-52"/>
    </source>
</evidence>
<dbReference type="InterPro" id="IPR011079">
    <property type="entry name" value="Ala_racemase_C"/>
</dbReference>
<feature type="binding site" evidence="7 9">
    <location>
        <position position="315"/>
    </location>
    <ligand>
        <name>substrate</name>
    </ligand>
</feature>
<dbReference type="RefSeq" id="WP_097141085.1">
    <property type="nucleotide sequence ID" value="NZ_OBQD01000010.1"/>
</dbReference>
<feature type="active site" description="Proton acceptor; specific for L-alanine" evidence="7">
    <location>
        <position position="267"/>
    </location>
</feature>
<dbReference type="InterPro" id="IPR000821">
    <property type="entry name" value="Ala_racemase"/>
</dbReference>